<keyword evidence="2" id="KW-1185">Reference proteome</keyword>
<name>A0ACA8E3D1_9GAMM</name>
<dbReference type="Proteomes" id="UP000217277">
    <property type="component" value="Chromosome II"/>
</dbReference>
<organism evidence="1 2">
    <name type="scientific">Pseudoalteromonas agarivorans DSM 14585</name>
    <dbReference type="NCBI Taxonomy" id="1312369"/>
    <lineage>
        <taxon>Bacteria</taxon>
        <taxon>Pseudomonadati</taxon>
        <taxon>Pseudomonadota</taxon>
        <taxon>Gammaproteobacteria</taxon>
        <taxon>Alteromonadales</taxon>
        <taxon>Pseudoalteromonadaceae</taxon>
        <taxon>Pseudoalteromonas</taxon>
    </lineage>
</organism>
<proteinExistence type="predicted"/>
<reference evidence="1" key="1">
    <citation type="submission" date="2015-03" db="EMBL/GenBank/DDBJ databases">
        <authorList>
            <person name="Xie B.-B."/>
            <person name="Rong J.-C."/>
            <person name="Qin Q.-L."/>
            <person name="Zhang Y.-Z."/>
        </authorList>
    </citation>
    <scope>NUCLEOTIDE SEQUENCE</scope>
    <source>
        <strain evidence="1">DSM 14585</strain>
    </source>
</reference>
<protein>
    <submittedName>
        <fullName evidence="1">Uncharacterized protein</fullName>
    </submittedName>
</protein>
<dbReference type="EMBL" id="CP011012">
    <property type="protein sequence ID" value="ATC84778.1"/>
    <property type="molecule type" value="Genomic_DNA"/>
</dbReference>
<gene>
    <name evidence="1" type="ORF">PAGA_b0949</name>
</gene>
<sequence length="132" mass="15036">MTTFKILMFFIFFTLSISNAFANSSTSSYLKNEINEAHKAYLFNDTATGLYALNSLARLLKYIGQDELSIEGTNLNLALTYFRIGLLHEKNGDELLKDKYFSQAIVLVPNSEEILTNDFRSLVNKLDKNFSE</sequence>
<evidence type="ECO:0000313" key="2">
    <source>
        <dbReference type="Proteomes" id="UP000217277"/>
    </source>
</evidence>
<accession>A0ACA8E3D1</accession>
<evidence type="ECO:0000313" key="1">
    <source>
        <dbReference type="EMBL" id="ATC84778.1"/>
    </source>
</evidence>